<dbReference type="Proteomes" id="UP001438707">
    <property type="component" value="Unassembled WGS sequence"/>
</dbReference>
<reference evidence="2 3" key="1">
    <citation type="journal article" date="2024" name="Nat. Commun.">
        <title>Phylogenomics reveals the evolutionary origins of lichenization in chlorophyte algae.</title>
        <authorList>
            <person name="Puginier C."/>
            <person name="Libourel C."/>
            <person name="Otte J."/>
            <person name="Skaloud P."/>
            <person name="Haon M."/>
            <person name="Grisel S."/>
            <person name="Petersen M."/>
            <person name="Berrin J.G."/>
            <person name="Delaux P.M."/>
            <person name="Dal Grande F."/>
            <person name="Keller J."/>
        </authorList>
    </citation>
    <scope>NUCLEOTIDE SEQUENCE [LARGE SCALE GENOMIC DNA]</scope>
    <source>
        <strain evidence="2 3">SAG 2145</strain>
    </source>
</reference>
<feature type="region of interest" description="Disordered" evidence="1">
    <location>
        <begin position="1"/>
        <end position="29"/>
    </location>
</feature>
<comment type="caution">
    <text evidence="2">The sequence shown here is derived from an EMBL/GenBank/DDBJ whole genome shotgun (WGS) entry which is preliminary data.</text>
</comment>
<sequence length="171" mass="19170">MDRRVLGTIRRTSRGSRRPPPRTTLLRGSENVDPNVRAVAGLGLAVLQGATPGYRRLERASALWAATGSDIVDDLRQDPPLPGEEGDRLRMVGDHIRDFPYDHLVALESMHALSGNAGDRRRLRRQIRASGRALRDLQGRYDALLRRGRTARQLRGRGAVARGTRRRRARL</sequence>
<name>A0AAW1SHH5_9CHLO</name>
<keyword evidence="3" id="KW-1185">Reference proteome</keyword>
<feature type="compositionally biased region" description="Basic residues" evidence="1">
    <location>
        <begin position="11"/>
        <end position="20"/>
    </location>
</feature>
<accession>A0AAW1SHH5</accession>
<gene>
    <name evidence="2" type="ORF">WJX74_009323</name>
</gene>
<organism evidence="2 3">
    <name type="scientific">Apatococcus lobatus</name>
    <dbReference type="NCBI Taxonomy" id="904363"/>
    <lineage>
        <taxon>Eukaryota</taxon>
        <taxon>Viridiplantae</taxon>
        <taxon>Chlorophyta</taxon>
        <taxon>core chlorophytes</taxon>
        <taxon>Trebouxiophyceae</taxon>
        <taxon>Chlorellales</taxon>
        <taxon>Chlorellaceae</taxon>
        <taxon>Apatococcus</taxon>
    </lineage>
</organism>
<dbReference type="AlphaFoldDB" id="A0AAW1SHH5"/>
<evidence type="ECO:0000256" key="1">
    <source>
        <dbReference type="SAM" id="MobiDB-lite"/>
    </source>
</evidence>
<feature type="compositionally biased region" description="Low complexity" evidence="1">
    <location>
        <begin position="1"/>
        <end position="10"/>
    </location>
</feature>
<evidence type="ECO:0000313" key="2">
    <source>
        <dbReference type="EMBL" id="KAK9844989.1"/>
    </source>
</evidence>
<evidence type="ECO:0000313" key="3">
    <source>
        <dbReference type="Proteomes" id="UP001438707"/>
    </source>
</evidence>
<dbReference type="EMBL" id="JALJOS010000001">
    <property type="protein sequence ID" value="KAK9844989.1"/>
    <property type="molecule type" value="Genomic_DNA"/>
</dbReference>
<protein>
    <submittedName>
        <fullName evidence="2">Uncharacterized protein</fullName>
    </submittedName>
</protein>
<proteinExistence type="predicted"/>